<keyword evidence="9 10" id="KW-0472">Membrane</keyword>
<reference evidence="12 13" key="1">
    <citation type="submission" date="2023-10" db="EMBL/GenBank/DDBJ databases">
        <title>Psychrosphaera aquimaarina strain SW33 isolated from seawater.</title>
        <authorList>
            <person name="Bayburt H."/>
            <person name="Kim J.M."/>
            <person name="Choi B.J."/>
            <person name="Jeon C.O."/>
        </authorList>
    </citation>
    <scope>NUCLEOTIDE SEQUENCE [LARGE SCALE GENOMIC DNA]</scope>
    <source>
        <strain evidence="12 13">KCTC 52743</strain>
    </source>
</reference>
<evidence type="ECO:0000256" key="10">
    <source>
        <dbReference type="RuleBase" id="RU364125"/>
    </source>
</evidence>
<evidence type="ECO:0000256" key="4">
    <source>
        <dbReference type="ARBA" id="ARBA00022475"/>
    </source>
</evidence>
<dbReference type="RefSeq" id="WP_216055387.1">
    <property type="nucleotide sequence ID" value="NZ_JAWCUA010000003.1"/>
</dbReference>
<keyword evidence="11" id="KW-0732">Signal</keyword>
<keyword evidence="12" id="KW-0966">Cell projection</keyword>
<proteinExistence type="inferred from homology"/>
<keyword evidence="13" id="KW-1185">Reference proteome</keyword>
<dbReference type="PANTHER" id="PTHR35091:SF5">
    <property type="entry name" value="FLAGELLAR PROTEIN FLIL"/>
    <property type="match status" value="1"/>
</dbReference>
<sequence length="136" mass="15729">MIKRFFNALVLIGLFTSLQVNADVAIKKDNVGYYGFEPDIITNYVSSNAKKIGFVRITAELMVEDVSYVAIIEHHSPLLRDAIIDVLLRQPEQKIKSMTGREEIRVLILDRLKELMEKETGKKLVRDILFTKYLYH</sequence>
<evidence type="ECO:0000313" key="13">
    <source>
        <dbReference type="Proteomes" id="UP001257914"/>
    </source>
</evidence>
<dbReference type="InterPro" id="IPR005503">
    <property type="entry name" value="FliL"/>
</dbReference>
<evidence type="ECO:0000256" key="1">
    <source>
        <dbReference type="ARBA" id="ARBA00002254"/>
    </source>
</evidence>
<comment type="subcellular location">
    <subcellularLocation>
        <location evidence="10">Cell inner membrane</location>
    </subcellularLocation>
    <subcellularLocation>
        <location evidence="2">Cell membrane</location>
        <topology evidence="2">Single-pass membrane protein</topology>
    </subcellularLocation>
</comment>
<evidence type="ECO:0000256" key="8">
    <source>
        <dbReference type="ARBA" id="ARBA00022989"/>
    </source>
</evidence>
<gene>
    <name evidence="12" type="ORF">RT723_04380</name>
</gene>
<keyword evidence="4" id="KW-1003">Cell membrane</keyword>
<evidence type="ECO:0000256" key="9">
    <source>
        <dbReference type="ARBA" id="ARBA00023136"/>
    </source>
</evidence>
<evidence type="ECO:0000256" key="11">
    <source>
        <dbReference type="SAM" id="SignalP"/>
    </source>
</evidence>
<keyword evidence="10" id="KW-0997">Cell inner membrane</keyword>
<evidence type="ECO:0000256" key="3">
    <source>
        <dbReference type="ARBA" id="ARBA00008281"/>
    </source>
</evidence>
<dbReference type="EMBL" id="JAWCUA010000003">
    <property type="protein sequence ID" value="MDU0112246.1"/>
    <property type="molecule type" value="Genomic_DNA"/>
</dbReference>
<feature type="signal peptide" evidence="11">
    <location>
        <begin position="1"/>
        <end position="22"/>
    </location>
</feature>
<evidence type="ECO:0000256" key="7">
    <source>
        <dbReference type="ARBA" id="ARBA00022779"/>
    </source>
</evidence>
<keyword evidence="12" id="KW-0282">Flagellum</keyword>
<keyword evidence="8" id="KW-1133">Transmembrane helix</keyword>
<evidence type="ECO:0000256" key="2">
    <source>
        <dbReference type="ARBA" id="ARBA00004162"/>
    </source>
</evidence>
<dbReference type="Proteomes" id="UP001257914">
    <property type="component" value="Unassembled WGS sequence"/>
</dbReference>
<evidence type="ECO:0000256" key="6">
    <source>
        <dbReference type="ARBA" id="ARBA00022692"/>
    </source>
</evidence>
<accession>A0ABU3QXT0</accession>
<dbReference type="Pfam" id="PF03748">
    <property type="entry name" value="FliL"/>
    <property type="match status" value="1"/>
</dbReference>
<comment type="caution">
    <text evidence="12">The sequence shown here is derived from an EMBL/GenBank/DDBJ whole genome shotgun (WGS) entry which is preliminary data.</text>
</comment>
<name>A0ABU3QXT0_9GAMM</name>
<dbReference type="PANTHER" id="PTHR35091">
    <property type="entry name" value="FLAGELLAR PROTEIN FLIL"/>
    <property type="match status" value="1"/>
</dbReference>
<keyword evidence="6" id="KW-0812">Transmembrane</keyword>
<feature type="chain" id="PRO_5045489615" description="Flagellar protein FliL" evidence="11">
    <location>
        <begin position="23"/>
        <end position="136"/>
    </location>
</feature>
<keyword evidence="7 10" id="KW-0283">Flagellar rotation</keyword>
<keyword evidence="5 10" id="KW-0145">Chemotaxis</keyword>
<keyword evidence="12" id="KW-0969">Cilium</keyword>
<organism evidence="12 13">
    <name type="scientific">Psychrosphaera aquimarina</name>
    <dbReference type="NCBI Taxonomy" id="2044854"/>
    <lineage>
        <taxon>Bacteria</taxon>
        <taxon>Pseudomonadati</taxon>
        <taxon>Pseudomonadota</taxon>
        <taxon>Gammaproteobacteria</taxon>
        <taxon>Alteromonadales</taxon>
        <taxon>Pseudoalteromonadaceae</taxon>
        <taxon>Psychrosphaera</taxon>
    </lineage>
</organism>
<comment type="function">
    <text evidence="1 10">Controls the rotational direction of flagella during chemotaxis.</text>
</comment>
<evidence type="ECO:0000313" key="12">
    <source>
        <dbReference type="EMBL" id="MDU0112246.1"/>
    </source>
</evidence>
<protein>
    <recommendedName>
        <fullName evidence="10">Flagellar protein FliL</fullName>
    </recommendedName>
</protein>
<evidence type="ECO:0000256" key="5">
    <source>
        <dbReference type="ARBA" id="ARBA00022500"/>
    </source>
</evidence>
<comment type="similarity">
    <text evidence="3 10">Belongs to the FliL family.</text>
</comment>